<dbReference type="InterPro" id="IPR024242">
    <property type="entry name" value="NCE101"/>
</dbReference>
<gene>
    <name evidence="1" type="ORF">D0860_06929</name>
</gene>
<dbReference type="GO" id="GO:0009306">
    <property type="term" value="P:protein secretion"/>
    <property type="evidence" value="ECO:0007669"/>
    <property type="project" value="InterPro"/>
</dbReference>
<organism evidence="1 2">
    <name type="scientific">Hortaea werneckii</name>
    <name type="common">Black yeast</name>
    <name type="synonym">Cladosporium werneckii</name>
    <dbReference type="NCBI Taxonomy" id="91943"/>
    <lineage>
        <taxon>Eukaryota</taxon>
        <taxon>Fungi</taxon>
        <taxon>Dikarya</taxon>
        <taxon>Ascomycota</taxon>
        <taxon>Pezizomycotina</taxon>
        <taxon>Dothideomycetes</taxon>
        <taxon>Dothideomycetidae</taxon>
        <taxon>Mycosphaerellales</taxon>
        <taxon>Teratosphaeriaceae</taxon>
        <taxon>Hortaea</taxon>
    </lineage>
</organism>
<name>A0A3M7GR38_HORWE</name>
<evidence type="ECO:0000313" key="2">
    <source>
        <dbReference type="Proteomes" id="UP000280598"/>
    </source>
</evidence>
<comment type="caution">
    <text evidence="1">The sequence shown here is derived from an EMBL/GenBank/DDBJ whole genome shotgun (WGS) entry which is preliminary data.</text>
</comment>
<dbReference type="EMBL" id="QWIS01000171">
    <property type="protein sequence ID" value="RMZ03142.1"/>
    <property type="molecule type" value="Genomic_DNA"/>
</dbReference>
<dbReference type="VEuPathDB" id="FungiDB:BTJ68_05226"/>
<proteinExistence type="predicted"/>
<accession>A0A3M7GR38</accession>
<evidence type="ECO:0000313" key="1">
    <source>
        <dbReference type="EMBL" id="RMZ03142.1"/>
    </source>
</evidence>
<sequence length="182" mass="19666">MACMANSACVSYRQPRAPDDRIRLSSGAARGRLQPTDASKLGPPISAFAFMSYALCSLPRTGLTAVEVIFTKQSRASISSVTIDLKKPVAKELFRIAIAPEPRKQLYSPAMSAPYLISKAIDPIFATSVGVAAAVVRINREEKEKERSTEQSIESFKRRVNMVMEKSGEEGKVAAGGEKGAK</sequence>
<dbReference type="Proteomes" id="UP000280598">
    <property type="component" value="Unassembled WGS sequence"/>
</dbReference>
<reference evidence="1 2" key="1">
    <citation type="journal article" date="2018" name="BMC Genomics">
        <title>Genomic evidence for intraspecific hybridization in a clonal and extremely halotolerant yeast.</title>
        <authorList>
            <person name="Gostincar C."/>
            <person name="Stajich J.E."/>
            <person name="Zupancic J."/>
            <person name="Zalar P."/>
            <person name="Gunde-Cimerman N."/>
        </authorList>
    </citation>
    <scope>NUCLEOTIDE SEQUENCE [LARGE SCALE GENOMIC DNA]</scope>
    <source>
        <strain evidence="1 2">EXF-562</strain>
    </source>
</reference>
<dbReference type="Pfam" id="PF11654">
    <property type="entry name" value="NCE101"/>
    <property type="match status" value="1"/>
</dbReference>
<dbReference type="AlphaFoldDB" id="A0A3M7GR38"/>
<protein>
    <submittedName>
        <fullName evidence="1">Uncharacterized protein</fullName>
    </submittedName>
</protein>